<dbReference type="AlphaFoldDB" id="A0AAV9WUL2"/>
<evidence type="ECO:0000313" key="3">
    <source>
        <dbReference type="Proteomes" id="UP001365542"/>
    </source>
</evidence>
<dbReference type="EMBL" id="JAVHJO010000016">
    <property type="protein sequence ID" value="KAK6526509.1"/>
    <property type="molecule type" value="Genomic_DNA"/>
</dbReference>
<organism evidence="2 3">
    <name type="scientific">Orbilia ellipsospora</name>
    <dbReference type="NCBI Taxonomy" id="2528407"/>
    <lineage>
        <taxon>Eukaryota</taxon>
        <taxon>Fungi</taxon>
        <taxon>Dikarya</taxon>
        <taxon>Ascomycota</taxon>
        <taxon>Pezizomycotina</taxon>
        <taxon>Orbiliomycetes</taxon>
        <taxon>Orbiliales</taxon>
        <taxon>Orbiliaceae</taxon>
        <taxon>Orbilia</taxon>
    </lineage>
</organism>
<keyword evidence="1" id="KW-0732">Signal</keyword>
<feature type="signal peptide" evidence="1">
    <location>
        <begin position="1"/>
        <end position="18"/>
    </location>
</feature>
<comment type="caution">
    <text evidence="2">The sequence shown here is derived from an EMBL/GenBank/DDBJ whole genome shotgun (WGS) entry which is preliminary data.</text>
</comment>
<reference evidence="2 3" key="1">
    <citation type="submission" date="2019-10" db="EMBL/GenBank/DDBJ databases">
        <authorList>
            <person name="Palmer J.M."/>
        </authorList>
    </citation>
    <scope>NUCLEOTIDE SEQUENCE [LARGE SCALE GENOMIC DNA]</scope>
    <source>
        <strain evidence="2 3">TWF694</strain>
    </source>
</reference>
<keyword evidence="3" id="KW-1185">Reference proteome</keyword>
<name>A0AAV9WUL2_9PEZI</name>
<gene>
    <name evidence="2" type="ORF">TWF694_005092</name>
</gene>
<feature type="chain" id="PRO_5043485788" evidence="1">
    <location>
        <begin position="19"/>
        <end position="244"/>
    </location>
</feature>
<sequence>MYFKTILLVLSSLKLAAADCNHNNCLRAVIASAVPTRHGAADCSSYLAVTVTPAASTVTTTTTVTATTVVANKRRNLKLRGNLPLNARQATVTASSMPAYASACTNKASYSSACSCIGVTAMTITAAAPTTTVTQTATATVNILQNPSIQFHDFKDEFCGSGIDSFTLSAGHCFTLPLFPIPDFSNSWSNFDPGLCGVPASQCTVGFYTNDYCFDFDRSFPVTSNVCVDASYYFSARLNCGPCV</sequence>
<protein>
    <submittedName>
        <fullName evidence="2">Uncharacterized protein</fullName>
    </submittedName>
</protein>
<accession>A0AAV9WUL2</accession>
<proteinExistence type="predicted"/>
<dbReference type="Proteomes" id="UP001365542">
    <property type="component" value="Unassembled WGS sequence"/>
</dbReference>
<evidence type="ECO:0000256" key="1">
    <source>
        <dbReference type="SAM" id="SignalP"/>
    </source>
</evidence>
<evidence type="ECO:0000313" key="2">
    <source>
        <dbReference type="EMBL" id="KAK6526509.1"/>
    </source>
</evidence>